<dbReference type="GeneID" id="113466498"/>
<dbReference type="Proteomes" id="UP000079169">
    <property type="component" value="Unplaced"/>
</dbReference>
<reference evidence="3 4" key="1">
    <citation type="submission" date="2025-04" db="UniProtKB">
        <authorList>
            <consortium name="RefSeq"/>
        </authorList>
    </citation>
    <scope>IDENTIFICATION</scope>
</reference>
<feature type="region of interest" description="Disordered" evidence="1">
    <location>
        <begin position="29"/>
        <end position="102"/>
    </location>
</feature>
<evidence type="ECO:0000256" key="1">
    <source>
        <dbReference type="SAM" id="MobiDB-lite"/>
    </source>
</evidence>
<evidence type="ECO:0000313" key="3">
    <source>
        <dbReference type="RefSeq" id="XP_026677764.1"/>
    </source>
</evidence>
<evidence type="ECO:0000313" key="2">
    <source>
        <dbReference type="Proteomes" id="UP000079169"/>
    </source>
</evidence>
<gene>
    <name evidence="3 4" type="primary">LOC113466498</name>
</gene>
<evidence type="ECO:0000313" key="4">
    <source>
        <dbReference type="RefSeq" id="XP_026677765.1"/>
    </source>
</evidence>
<protein>
    <submittedName>
        <fullName evidence="3 4">Uncharacterized protein LOC113466498 isoform X1</fullName>
    </submittedName>
</protein>
<organism evidence="2 3">
    <name type="scientific">Diaphorina citri</name>
    <name type="common">Asian citrus psyllid</name>
    <dbReference type="NCBI Taxonomy" id="121845"/>
    <lineage>
        <taxon>Eukaryota</taxon>
        <taxon>Metazoa</taxon>
        <taxon>Ecdysozoa</taxon>
        <taxon>Arthropoda</taxon>
        <taxon>Hexapoda</taxon>
        <taxon>Insecta</taxon>
        <taxon>Pterygota</taxon>
        <taxon>Neoptera</taxon>
        <taxon>Paraneoptera</taxon>
        <taxon>Hemiptera</taxon>
        <taxon>Sternorrhyncha</taxon>
        <taxon>Psylloidea</taxon>
        <taxon>Psyllidae</taxon>
        <taxon>Diaphorininae</taxon>
        <taxon>Diaphorina</taxon>
    </lineage>
</organism>
<dbReference type="PaxDb" id="121845-A0A3Q0IN90"/>
<feature type="compositionally biased region" description="Basic and acidic residues" evidence="1">
    <location>
        <begin position="79"/>
        <end position="102"/>
    </location>
</feature>
<name>A0A3Q0IN90_DIACI</name>
<keyword evidence="2" id="KW-1185">Reference proteome</keyword>
<dbReference type="KEGG" id="dci:113466498"/>
<dbReference type="RefSeq" id="XP_026677765.1">
    <property type="nucleotide sequence ID" value="XM_026821964.1"/>
</dbReference>
<dbReference type="AlphaFoldDB" id="A0A3Q0IN90"/>
<dbReference type="RefSeq" id="XP_026677764.1">
    <property type="nucleotide sequence ID" value="XM_026821963.1"/>
</dbReference>
<sequence>MSLYNLKTARRQESTIGKLFHNKHPLIENLHQNNNNNNHLPIKSHNAGDTMGDHGDSQTVSGDNHATETATEATIVENSMEKPKENHTAPAEPKSDKPEGRQGKQILFSCVCGLCHNMSNFPS</sequence>
<proteinExistence type="predicted"/>
<accession>A0A3Q0IN90</accession>